<reference evidence="2 3" key="1">
    <citation type="submission" date="2018-10" db="EMBL/GenBank/DDBJ databases">
        <title>A high-quality apple genome assembly.</title>
        <authorList>
            <person name="Hu J."/>
        </authorList>
    </citation>
    <scope>NUCLEOTIDE SEQUENCE [LARGE SCALE GENOMIC DNA]</scope>
    <source>
        <strain evidence="3">cv. HFTH1</strain>
        <tissue evidence="2">Young leaf</tissue>
    </source>
</reference>
<dbReference type="EMBL" id="RDQH01000329">
    <property type="protein sequence ID" value="RXI04067.1"/>
    <property type="molecule type" value="Genomic_DNA"/>
</dbReference>
<gene>
    <name evidence="2" type="ORF">DVH24_038341</name>
</gene>
<dbReference type="AlphaFoldDB" id="A0A498K9U7"/>
<organism evidence="2 3">
    <name type="scientific">Malus domestica</name>
    <name type="common">Apple</name>
    <name type="synonym">Pyrus malus</name>
    <dbReference type="NCBI Taxonomy" id="3750"/>
    <lineage>
        <taxon>Eukaryota</taxon>
        <taxon>Viridiplantae</taxon>
        <taxon>Streptophyta</taxon>
        <taxon>Embryophyta</taxon>
        <taxon>Tracheophyta</taxon>
        <taxon>Spermatophyta</taxon>
        <taxon>Magnoliopsida</taxon>
        <taxon>eudicotyledons</taxon>
        <taxon>Gunneridae</taxon>
        <taxon>Pentapetalae</taxon>
        <taxon>rosids</taxon>
        <taxon>fabids</taxon>
        <taxon>Rosales</taxon>
        <taxon>Rosaceae</taxon>
        <taxon>Amygdaloideae</taxon>
        <taxon>Maleae</taxon>
        <taxon>Malus</taxon>
    </lineage>
</organism>
<feature type="region of interest" description="Disordered" evidence="1">
    <location>
        <begin position="1"/>
        <end position="29"/>
    </location>
</feature>
<feature type="compositionally biased region" description="Basic and acidic residues" evidence="1">
    <location>
        <begin position="14"/>
        <end position="24"/>
    </location>
</feature>
<evidence type="ECO:0000313" key="2">
    <source>
        <dbReference type="EMBL" id="RXI04067.1"/>
    </source>
</evidence>
<sequence length="65" mass="7307">MAETPSPNLSAHESVGKDEGRKAELQPCKKSQLEEENCILNNLYMENQQWNKNSECEKGKDAAPD</sequence>
<keyword evidence="3" id="KW-1185">Reference proteome</keyword>
<accession>A0A498K9U7</accession>
<comment type="caution">
    <text evidence="2">The sequence shown here is derived from an EMBL/GenBank/DDBJ whole genome shotgun (WGS) entry which is preliminary data.</text>
</comment>
<protein>
    <submittedName>
        <fullName evidence="2">Uncharacterized protein</fullName>
    </submittedName>
</protein>
<dbReference type="Proteomes" id="UP000290289">
    <property type="component" value="Chromosome 3"/>
</dbReference>
<feature type="compositionally biased region" description="Polar residues" evidence="1">
    <location>
        <begin position="1"/>
        <end position="11"/>
    </location>
</feature>
<name>A0A498K9U7_MALDO</name>
<proteinExistence type="predicted"/>
<evidence type="ECO:0000313" key="3">
    <source>
        <dbReference type="Proteomes" id="UP000290289"/>
    </source>
</evidence>
<evidence type="ECO:0000256" key="1">
    <source>
        <dbReference type="SAM" id="MobiDB-lite"/>
    </source>
</evidence>